<name>A0A5B8V6P5_9BACT</name>
<dbReference type="Gene3D" id="3.40.710.10">
    <property type="entry name" value="DD-peptidase/beta-lactamase superfamily"/>
    <property type="match status" value="1"/>
</dbReference>
<accession>A0A5B8V6P5</accession>
<dbReference type="Pfam" id="PF00144">
    <property type="entry name" value="Beta-lactamase"/>
    <property type="match status" value="1"/>
</dbReference>
<keyword evidence="1" id="KW-0732">Signal</keyword>
<dbReference type="AlphaFoldDB" id="A0A5B8V6P5"/>
<dbReference type="SUPFAM" id="SSF56601">
    <property type="entry name" value="beta-lactamase/transpeptidase-like"/>
    <property type="match status" value="1"/>
</dbReference>
<feature type="domain" description="Beta-lactamase-related" evidence="2">
    <location>
        <begin position="48"/>
        <end position="325"/>
    </location>
</feature>
<dbReference type="PANTHER" id="PTHR43283:SF3">
    <property type="entry name" value="BETA-LACTAMASE FAMILY PROTEIN (AFU_ORTHOLOGUE AFUA_5G07500)"/>
    <property type="match status" value="1"/>
</dbReference>
<evidence type="ECO:0000256" key="1">
    <source>
        <dbReference type="SAM" id="SignalP"/>
    </source>
</evidence>
<organism evidence="3 4">
    <name type="scientific">Panacibacter ginsenosidivorans</name>
    <dbReference type="NCBI Taxonomy" id="1813871"/>
    <lineage>
        <taxon>Bacteria</taxon>
        <taxon>Pseudomonadati</taxon>
        <taxon>Bacteroidota</taxon>
        <taxon>Chitinophagia</taxon>
        <taxon>Chitinophagales</taxon>
        <taxon>Chitinophagaceae</taxon>
        <taxon>Panacibacter</taxon>
    </lineage>
</organism>
<dbReference type="Proteomes" id="UP000321533">
    <property type="component" value="Chromosome"/>
</dbReference>
<protein>
    <submittedName>
        <fullName evidence="3">Beta-lactamase family protein</fullName>
    </submittedName>
</protein>
<evidence type="ECO:0000313" key="4">
    <source>
        <dbReference type="Proteomes" id="UP000321533"/>
    </source>
</evidence>
<evidence type="ECO:0000259" key="2">
    <source>
        <dbReference type="Pfam" id="PF00144"/>
    </source>
</evidence>
<dbReference type="InterPro" id="IPR050789">
    <property type="entry name" value="Diverse_Enzym_Activities"/>
</dbReference>
<feature type="chain" id="PRO_5022848261" evidence="1">
    <location>
        <begin position="28"/>
        <end position="348"/>
    </location>
</feature>
<evidence type="ECO:0000313" key="3">
    <source>
        <dbReference type="EMBL" id="QEC66962.1"/>
    </source>
</evidence>
<proteinExistence type="predicted"/>
<dbReference type="EMBL" id="CP042435">
    <property type="protein sequence ID" value="QEC66962.1"/>
    <property type="molecule type" value="Genomic_DNA"/>
</dbReference>
<keyword evidence="4" id="KW-1185">Reference proteome</keyword>
<dbReference type="PANTHER" id="PTHR43283">
    <property type="entry name" value="BETA-LACTAMASE-RELATED"/>
    <property type="match status" value="1"/>
</dbReference>
<sequence>MAQKISSTCMKVSTVLVFMLLLQVADAQYNFSELDSKLSQYQQQLGGNVVTLIYKDSQLIYKKELGDFKANTVAPVASCSKWLTAALVMTFVDEGKLSLDDKVSKFIPEFTSYGKGYITIRNCLSHTTGIEDKSGLAGILENSRFTTLEDEVNNFMSKHEIFAQPGQQFAYSSVGLNIAGRVLEIISRKPFDQLMTQRIFRPLNMKASTFYSERAANPSGGAKSTANDYMNFLTMILNKGMFNGKRILSEQSVAEMQKAQTNQNMIRYAPPTAEGFNYALGEWILEADATGSSTTVASPGLFGTWPMVDKCRGYACIIFVKTLLRDSRKEIYTDIKRTIDAQIASKCN</sequence>
<dbReference type="InterPro" id="IPR012338">
    <property type="entry name" value="Beta-lactam/transpept-like"/>
</dbReference>
<dbReference type="KEGG" id="pgin:FRZ67_06495"/>
<feature type="signal peptide" evidence="1">
    <location>
        <begin position="1"/>
        <end position="27"/>
    </location>
</feature>
<reference evidence="3 4" key="1">
    <citation type="journal article" date="2016" name="Int. J. Syst. Evol. Microbiol.">
        <title>Panacibacter ginsenosidivorans gen. nov., sp. nov., with ginsenoside converting activity isolated from soil of a ginseng field.</title>
        <authorList>
            <person name="Siddiqi M.Z."/>
            <person name="Muhammad Shafi S."/>
            <person name="Choi K.D."/>
            <person name="Im W.T."/>
        </authorList>
    </citation>
    <scope>NUCLEOTIDE SEQUENCE [LARGE SCALE GENOMIC DNA]</scope>
    <source>
        <strain evidence="3 4">Gsoil1550</strain>
    </source>
</reference>
<gene>
    <name evidence="3" type="ORF">FRZ67_06495</name>
</gene>
<dbReference type="InterPro" id="IPR001466">
    <property type="entry name" value="Beta-lactam-related"/>
</dbReference>